<dbReference type="Gene3D" id="1.10.10.10">
    <property type="entry name" value="Winged helix-like DNA-binding domain superfamily/Winged helix DNA-binding domain"/>
    <property type="match status" value="1"/>
</dbReference>
<dbReference type="Pfam" id="PF00447">
    <property type="entry name" value="HSF_DNA-bind"/>
    <property type="match status" value="1"/>
</dbReference>
<dbReference type="SMART" id="SM00415">
    <property type="entry name" value="HSF"/>
    <property type="match status" value="1"/>
</dbReference>
<dbReference type="PRINTS" id="PR00056">
    <property type="entry name" value="HSFDOMAIN"/>
</dbReference>
<sequence length="129" mass="15081">MAKKDEDLIIVKQEPRLLNDEENDFDGGGDGFCSELLKPMEGLRKVALPPFLKKTFEKVDNPNTDSVIFWSSTRNSFIVWDPHKISMDLLPKHFKHNISQERKHMPYLSSTIIFHRHLLQLCADYQRVN</sequence>
<reference evidence="8" key="1">
    <citation type="submission" date="2024-07" db="EMBL/GenBank/DDBJ databases">
        <title>Two chromosome-level genome assemblies of Korean endemic species Abeliophyllum distichum and Forsythia ovata (Oleaceae).</title>
        <authorList>
            <person name="Jang H."/>
        </authorList>
    </citation>
    <scope>NUCLEOTIDE SEQUENCE [LARGE SCALE GENOMIC DNA]</scope>
</reference>
<dbReference type="InterPro" id="IPR036388">
    <property type="entry name" value="WH-like_DNA-bd_sf"/>
</dbReference>
<evidence type="ECO:0000256" key="2">
    <source>
        <dbReference type="ARBA" id="ARBA00023016"/>
    </source>
</evidence>
<feature type="domain" description="HSF-type DNA-binding" evidence="6">
    <location>
        <begin position="47"/>
        <end position="128"/>
    </location>
</feature>
<keyword evidence="4" id="KW-0539">Nucleus</keyword>
<dbReference type="PANTHER" id="PTHR10015:SF448">
    <property type="entry name" value="HEAT STRESS TRANSCRIPTION FACTOR A-7A-LIKE"/>
    <property type="match status" value="1"/>
</dbReference>
<comment type="caution">
    <text evidence="7">The sequence shown here is derived from an EMBL/GenBank/DDBJ whole genome shotgun (WGS) entry which is preliminary data.</text>
</comment>
<dbReference type="SUPFAM" id="SSF46785">
    <property type="entry name" value="Winged helix' DNA-binding domain"/>
    <property type="match status" value="1"/>
</dbReference>
<dbReference type="GO" id="GO:0005634">
    <property type="term" value="C:nucleus"/>
    <property type="evidence" value="ECO:0007669"/>
    <property type="project" value="UniProtKB-SubCell"/>
</dbReference>
<gene>
    <name evidence="7" type="ORF">Adt_03539</name>
</gene>
<evidence type="ECO:0000313" key="8">
    <source>
        <dbReference type="Proteomes" id="UP001604336"/>
    </source>
</evidence>
<protein>
    <submittedName>
        <fullName evidence="7">Heat stress transcription factor A-7a-like</fullName>
    </submittedName>
</protein>
<evidence type="ECO:0000259" key="6">
    <source>
        <dbReference type="SMART" id="SM00415"/>
    </source>
</evidence>
<organism evidence="7 8">
    <name type="scientific">Abeliophyllum distichum</name>
    <dbReference type="NCBI Taxonomy" id="126358"/>
    <lineage>
        <taxon>Eukaryota</taxon>
        <taxon>Viridiplantae</taxon>
        <taxon>Streptophyta</taxon>
        <taxon>Embryophyta</taxon>
        <taxon>Tracheophyta</taxon>
        <taxon>Spermatophyta</taxon>
        <taxon>Magnoliopsida</taxon>
        <taxon>eudicotyledons</taxon>
        <taxon>Gunneridae</taxon>
        <taxon>Pentapetalae</taxon>
        <taxon>asterids</taxon>
        <taxon>lamiids</taxon>
        <taxon>Lamiales</taxon>
        <taxon>Oleaceae</taxon>
        <taxon>Forsythieae</taxon>
        <taxon>Abeliophyllum</taxon>
    </lineage>
</organism>
<dbReference type="Proteomes" id="UP001604336">
    <property type="component" value="Unassembled WGS sequence"/>
</dbReference>
<dbReference type="AlphaFoldDB" id="A0ABD1VYX0"/>
<comment type="similarity">
    <text evidence="5">Belongs to the HSF family.</text>
</comment>
<dbReference type="InterPro" id="IPR036390">
    <property type="entry name" value="WH_DNA-bd_sf"/>
</dbReference>
<accession>A0ABD1VYX0</accession>
<dbReference type="InterPro" id="IPR000232">
    <property type="entry name" value="HSF_DNA-bd"/>
</dbReference>
<dbReference type="GO" id="GO:0003677">
    <property type="term" value="F:DNA binding"/>
    <property type="evidence" value="ECO:0007669"/>
    <property type="project" value="UniProtKB-KW"/>
</dbReference>
<keyword evidence="3" id="KW-0238">DNA-binding</keyword>
<evidence type="ECO:0000256" key="4">
    <source>
        <dbReference type="ARBA" id="ARBA00023242"/>
    </source>
</evidence>
<evidence type="ECO:0000256" key="1">
    <source>
        <dbReference type="ARBA" id="ARBA00004123"/>
    </source>
</evidence>
<evidence type="ECO:0000313" key="7">
    <source>
        <dbReference type="EMBL" id="KAL2542561.1"/>
    </source>
</evidence>
<comment type="subcellular location">
    <subcellularLocation>
        <location evidence="1">Nucleus</location>
    </subcellularLocation>
</comment>
<evidence type="ECO:0000256" key="5">
    <source>
        <dbReference type="RuleBase" id="RU004020"/>
    </source>
</evidence>
<dbReference type="EMBL" id="JBFOLK010000001">
    <property type="protein sequence ID" value="KAL2542561.1"/>
    <property type="molecule type" value="Genomic_DNA"/>
</dbReference>
<keyword evidence="8" id="KW-1185">Reference proteome</keyword>
<name>A0ABD1VYX0_9LAMI</name>
<keyword evidence="2" id="KW-0346">Stress response</keyword>
<evidence type="ECO:0000256" key="3">
    <source>
        <dbReference type="ARBA" id="ARBA00023125"/>
    </source>
</evidence>
<proteinExistence type="inferred from homology"/>
<dbReference type="PANTHER" id="PTHR10015">
    <property type="entry name" value="HEAT SHOCK TRANSCRIPTION FACTOR"/>
    <property type="match status" value="1"/>
</dbReference>